<dbReference type="GO" id="GO:0016853">
    <property type="term" value="F:isomerase activity"/>
    <property type="evidence" value="ECO:0007669"/>
    <property type="project" value="UniProtKB-KW"/>
</dbReference>
<dbReference type="PIRSF" id="PIRSF016184">
    <property type="entry name" value="PhzC_PhzF"/>
    <property type="match status" value="1"/>
</dbReference>
<evidence type="ECO:0000256" key="3">
    <source>
        <dbReference type="PIRSR" id="PIRSR016184-1"/>
    </source>
</evidence>
<evidence type="ECO:0000313" key="4">
    <source>
        <dbReference type="EMBL" id="QDU86583.1"/>
    </source>
</evidence>
<comment type="similarity">
    <text evidence="1">Belongs to the PhzF family.</text>
</comment>
<reference evidence="4 5" key="1">
    <citation type="submission" date="2019-02" db="EMBL/GenBank/DDBJ databases">
        <title>Deep-cultivation of Planctomycetes and their phenomic and genomic characterization uncovers novel biology.</title>
        <authorList>
            <person name="Wiegand S."/>
            <person name="Jogler M."/>
            <person name="Boedeker C."/>
            <person name="Pinto D."/>
            <person name="Vollmers J."/>
            <person name="Rivas-Marin E."/>
            <person name="Kohn T."/>
            <person name="Peeters S.H."/>
            <person name="Heuer A."/>
            <person name="Rast P."/>
            <person name="Oberbeckmann S."/>
            <person name="Bunk B."/>
            <person name="Jeske O."/>
            <person name="Meyerdierks A."/>
            <person name="Storesund J.E."/>
            <person name="Kallscheuer N."/>
            <person name="Luecker S."/>
            <person name="Lage O.M."/>
            <person name="Pohl T."/>
            <person name="Merkel B.J."/>
            <person name="Hornburger P."/>
            <person name="Mueller R.-W."/>
            <person name="Bruemmer F."/>
            <person name="Labrenz M."/>
            <person name="Spormann A.M."/>
            <person name="Op den Camp H."/>
            <person name="Overmann J."/>
            <person name="Amann R."/>
            <person name="Jetten M.S.M."/>
            <person name="Mascher T."/>
            <person name="Medema M.H."/>
            <person name="Devos D.P."/>
            <person name="Kaster A.-K."/>
            <person name="Ovreas L."/>
            <person name="Rohde M."/>
            <person name="Galperin M.Y."/>
            <person name="Jogler C."/>
        </authorList>
    </citation>
    <scope>NUCLEOTIDE SEQUENCE [LARGE SCALE GENOMIC DNA]</scope>
    <source>
        <strain evidence="4 5">Pla163</strain>
    </source>
</reference>
<protein>
    <submittedName>
        <fullName evidence="4">Putative isomerase YddE</fullName>
        <ecNumber evidence="4">5.1.-.-</ecNumber>
    </submittedName>
</protein>
<dbReference type="RefSeq" id="WP_145192096.1">
    <property type="nucleotide sequence ID" value="NZ_CP036290.1"/>
</dbReference>
<dbReference type="SUPFAM" id="SSF54506">
    <property type="entry name" value="Diaminopimelate epimerase-like"/>
    <property type="match status" value="1"/>
</dbReference>
<name>A0A518D529_9BACT</name>
<dbReference type="PANTHER" id="PTHR13774:SF17">
    <property type="entry name" value="PHENAZINE BIOSYNTHESIS-LIKE DOMAIN-CONTAINING PROTEIN"/>
    <property type="match status" value="1"/>
</dbReference>
<dbReference type="EC" id="5.1.-.-" evidence="4"/>
<feature type="active site" evidence="3">
    <location>
        <position position="44"/>
    </location>
</feature>
<dbReference type="InterPro" id="IPR003719">
    <property type="entry name" value="Phenazine_PhzF-like"/>
</dbReference>
<dbReference type="EMBL" id="CP036290">
    <property type="protein sequence ID" value="QDU86583.1"/>
    <property type="molecule type" value="Genomic_DNA"/>
</dbReference>
<dbReference type="GO" id="GO:0005737">
    <property type="term" value="C:cytoplasm"/>
    <property type="evidence" value="ECO:0007669"/>
    <property type="project" value="TreeGrafter"/>
</dbReference>
<keyword evidence="2 4" id="KW-0413">Isomerase</keyword>
<evidence type="ECO:0000256" key="2">
    <source>
        <dbReference type="ARBA" id="ARBA00023235"/>
    </source>
</evidence>
<sequence length="273" mass="29114">MQLFQVDAFAERPFEGNPAAVVPLERWLDDGLMQRIALENNLSETAFIVRTSAAPSEWVYELRWFTPVAEVDLCGHATLASGFVAFTELGAPGESVRFTTRAAGELVVGRRQHDRYTLDLPRVASDQVATPAGLADALGAEPLEVRMGRAPVEDLIAVFTDAEAVRALRPDFGALARLDARGVIATAAGDDAAAPDFVSRFFGPAVGVDEDPFTGSAHSLLGDLWSVRLGRTTLAARQLSVRGGSALVEVAAERVTLVGGAVLFLRGEIVADR</sequence>
<dbReference type="AlphaFoldDB" id="A0A518D529"/>
<dbReference type="NCBIfam" id="TIGR00654">
    <property type="entry name" value="PhzF_family"/>
    <property type="match status" value="1"/>
</dbReference>
<dbReference type="Gene3D" id="3.10.310.10">
    <property type="entry name" value="Diaminopimelate Epimerase, Chain A, domain 1"/>
    <property type="match status" value="2"/>
</dbReference>
<accession>A0A518D529</accession>
<dbReference type="PANTHER" id="PTHR13774">
    <property type="entry name" value="PHENAZINE BIOSYNTHESIS PROTEIN"/>
    <property type="match status" value="1"/>
</dbReference>
<dbReference type="Proteomes" id="UP000319342">
    <property type="component" value="Chromosome"/>
</dbReference>
<dbReference type="Pfam" id="PF02567">
    <property type="entry name" value="PhzC-PhzF"/>
    <property type="match status" value="1"/>
</dbReference>
<proteinExistence type="inferred from homology"/>
<dbReference type="OrthoDB" id="9788221at2"/>
<keyword evidence="5" id="KW-1185">Reference proteome</keyword>
<organism evidence="4 5">
    <name type="scientific">Rohdeia mirabilis</name>
    <dbReference type="NCBI Taxonomy" id="2528008"/>
    <lineage>
        <taxon>Bacteria</taxon>
        <taxon>Pseudomonadati</taxon>
        <taxon>Planctomycetota</taxon>
        <taxon>Planctomycetia</taxon>
        <taxon>Planctomycetia incertae sedis</taxon>
        <taxon>Rohdeia</taxon>
    </lineage>
</organism>
<evidence type="ECO:0000313" key="5">
    <source>
        <dbReference type="Proteomes" id="UP000319342"/>
    </source>
</evidence>
<evidence type="ECO:0000256" key="1">
    <source>
        <dbReference type="ARBA" id="ARBA00008270"/>
    </source>
</evidence>
<gene>
    <name evidence="4" type="primary">yddE</name>
    <name evidence="4" type="ORF">Pla163_37340</name>
</gene>